<dbReference type="OrthoDB" id="7855496at2"/>
<gene>
    <name evidence="1" type="ORF">JoomaDRAFT_0407</name>
</gene>
<dbReference type="AlphaFoldDB" id="I3C1G9"/>
<reference evidence="1 2" key="1">
    <citation type="submission" date="2012-02" db="EMBL/GenBank/DDBJ databases">
        <title>Improved High-Quality Draft genome of Joostella marina DSM 19592.</title>
        <authorList>
            <consortium name="US DOE Joint Genome Institute (JGI-PGF)"/>
            <person name="Lucas S."/>
            <person name="Copeland A."/>
            <person name="Lapidus A."/>
            <person name="Bruce D."/>
            <person name="Goodwin L."/>
            <person name="Pitluck S."/>
            <person name="Peters L."/>
            <person name="Chertkov O."/>
            <person name="Ovchinnikova G."/>
            <person name="Kyrpides N."/>
            <person name="Mavromatis K."/>
            <person name="Detter J.C."/>
            <person name="Han C."/>
            <person name="Land M."/>
            <person name="Hauser L."/>
            <person name="Markowitz V."/>
            <person name="Cheng J.-F."/>
            <person name="Hugenholtz P."/>
            <person name="Woyke T."/>
            <person name="Wu D."/>
            <person name="Tindall B."/>
            <person name="Brambilla E."/>
            <person name="Klenk H.-P."/>
            <person name="Eisen J.A."/>
        </authorList>
    </citation>
    <scope>NUCLEOTIDE SEQUENCE [LARGE SCALE GENOMIC DNA]</scope>
    <source>
        <strain evidence="1 2">DSM 19592</strain>
    </source>
</reference>
<dbReference type="EMBL" id="JH651380">
    <property type="protein sequence ID" value="EIJ37462.1"/>
    <property type="molecule type" value="Genomic_DNA"/>
</dbReference>
<organism evidence="1 2">
    <name type="scientific">Galbibacter orientalis DSM 19592</name>
    <dbReference type="NCBI Taxonomy" id="926559"/>
    <lineage>
        <taxon>Bacteria</taxon>
        <taxon>Pseudomonadati</taxon>
        <taxon>Bacteroidota</taxon>
        <taxon>Flavobacteriia</taxon>
        <taxon>Flavobacteriales</taxon>
        <taxon>Flavobacteriaceae</taxon>
        <taxon>Galbibacter</taxon>
    </lineage>
</organism>
<dbReference type="HOGENOM" id="CLU_2154962_0_0_10"/>
<keyword evidence="2" id="KW-1185">Reference proteome</keyword>
<sequence>MESHKKSTRKAVDKTITFNAQWNGIPLLITYTKNYYKVAGISHITVKAPEPLPITETGFRSMWLHEEELSSTTPVAYLLEILNLESQTRQWKKYIAAQKLKAKQSNQLELF</sequence>
<protein>
    <submittedName>
        <fullName evidence="1">Uncharacterized protein</fullName>
    </submittedName>
</protein>
<accession>I3C1G9</accession>
<proteinExistence type="predicted"/>
<evidence type="ECO:0000313" key="1">
    <source>
        <dbReference type="EMBL" id="EIJ37462.1"/>
    </source>
</evidence>
<dbReference type="Proteomes" id="UP000004690">
    <property type="component" value="Unassembled WGS sequence"/>
</dbReference>
<evidence type="ECO:0000313" key="2">
    <source>
        <dbReference type="Proteomes" id="UP000004690"/>
    </source>
</evidence>
<dbReference type="RefSeq" id="WP_008616368.1">
    <property type="nucleotide sequence ID" value="NZ_JH651380.1"/>
</dbReference>
<name>I3C1G9_9FLAO</name>